<dbReference type="InterPro" id="IPR021516">
    <property type="entry name" value="DUF3179"/>
</dbReference>
<gene>
    <name evidence="1" type="ORF">S03H2_26000</name>
</gene>
<comment type="caution">
    <text evidence="1">The sequence shown here is derived from an EMBL/GenBank/DDBJ whole genome shotgun (WGS) entry which is preliminary data.</text>
</comment>
<organism evidence="1">
    <name type="scientific">marine sediment metagenome</name>
    <dbReference type="NCBI Taxonomy" id="412755"/>
    <lineage>
        <taxon>unclassified sequences</taxon>
        <taxon>metagenomes</taxon>
        <taxon>ecological metagenomes</taxon>
    </lineage>
</organism>
<reference evidence="1" key="1">
    <citation type="journal article" date="2014" name="Front. Microbiol.">
        <title>High frequency of phylogenetically diverse reductive dehalogenase-homologous genes in deep subseafloor sedimentary metagenomes.</title>
        <authorList>
            <person name="Kawai M."/>
            <person name="Futagami T."/>
            <person name="Toyoda A."/>
            <person name="Takaki Y."/>
            <person name="Nishi S."/>
            <person name="Hori S."/>
            <person name="Arai W."/>
            <person name="Tsubouchi T."/>
            <person name="Morono Y."/>
            <person name="Uchiyama I."/>
            <person name="Ito T."/>
            <person name="Fujiyama A."/>
            <person name="Inagaki F."/>
            <person name="Takami H."/>
        </authorList>
    </citation>
    <scope>NUCLEOTIDE SEQUENCE</scope>
    <source>
        <strain evidence="1">Expedition CK06-06</strain>
    </source>
</reference>
<feature type="non-terminal residue" evidence="1">
    <location>
        <position position="131"/>
    </location>
</feature>
<accession>X1G912</accession>
<dbReference type="AlphaFoldDB" id="X1G912"/>
<evidence type="ECO:0008006" key="2">
    <source>
        <dbReference type="Google" id="ProtNLM"/>
    </source>
</evidence>
<protein>
    <recommendedName>
        <fullName evidence="2">DUF3179 domain-containing protein</fullName>
    </recommendedName>
</protein>
<name>X1G912_9ZZZZ</name>
<dbReference type="Pfam" id="PF11376">
    <property type="entry name" value="DUF3179"/>
    <property type="match status" value="1"/>
</dbReference>
<sequence>IAFERTVDGEVLDFGTTGRLRFSNLIMYDRQTETWWQQASGEAIAGYLTGTQLAFLPASIISWEEFKSSFPDGTVLSRETGFNRSYGRNPYTGYDNINNSPFLYRGPSTPGELPAVARVLTVDMGAEAVAY</sequence>
<feature type="non-terminal residue" evidence="1">
    <location>
        <position position="1"/>
    </location>
</feature>
<dbReference type="EMBL" id="BARU01014900">
    <property type="protein sequence ID" value="GAH38049.1"/>
    <property type="molecule type" value="Genomic_DNA"/>
</dbReference>
<proteinExistence type="predicted"/>
<evidence type="ECO:0000313" key="1">
    <source>
        <dbReference type="EMBL" id="GAH38049.1"/>
    </source>
</evidence>